<accession>A0ABT9NH25</accession>
<reference evidence="2 3" key="1">
    <citation type="submission" date="2023-07" db="EMBL/GenBank/DDBJ databases">
        <title>Sequencing the genomes of 1000 actinobacteria strains.</title>
        <authorList>
            <person name="Klenk H.-P."/>
        </authorList>
    </citation>
    <scope>NUCLEOTIDE SEQUENCE [LARGE SCALE GENOMIC DNA]</scope>
    <source>
        <strain evidence="2 3">DSM 17163</strain>
    </source>
</reference>
<feature type="transmembrane region" description="Helical" evidence="1">
    <location>
        <begin position="46"/>
        <end position="65"/>
    </location>
</feature>
<dbReference type="RefSeq" id="WP_307682917.1">
    <property type="nucleotide sequence ID" value="NZ_JAUSQX010000001.1"/>
</dbReference>
<keyword evidence="1" id="KW-1133">Transmembrane helix</keyword>
<evidence type="ECO:0000313" key="2">
    <source>
        <dbReference type="EMBL" id="MDP9806708.1"/>
    </source>
</evidence>
<dbReference type="Proteomes" id="UP001243212">
    <property type="component" value="Unassembled WGS sequence"/>
</dbReference>
<comment type="caution">
    <text evidence="2">The sequence shown here is derived from an EMBL/GenBank/DDBJ whole genome shotgun (WGS) entry which is preliminary data.</text>
</comment>
<protein>
    <recommendedName>
        <fullName evidence="4">DUF3137 domain-containing protein</fullName>
    </recommendedName>
</protein>
<keyword evidence="1" id="KW-0472">Membrane</keyword>
<organism evidence="2 3">
    <name type="scientific">Trueperella bonasi</name>
    <dbReference type="NCBI Taxonomy" id="312286"/>
    <lineage>
        <taxon>Bacteria</taxon>
        <taxon>Bacillati</taxon>
        <taxon>Actinomycetota</taxon>
        <taxon>Actinomycetes</taxon>
        <taxon>Actinomycetales</taxon>
        <taxon>Actinomycetaceae</taxon>
        <taxon>Trueperella</taxon>
    </lineage>
</organism>
<proteinExistence type="predicted"/>
<evidence type="ECO:0000313" key="3">
    <source>
        <dbReference type="Proteomes" id="UP001243212"/>
    </source>
</evidence>
<evidence type="ECO:0008006" key="4">
    <source>
        <dbReference type="Google" id="ProtNLM"/>
    </source>
</evidence>
<keyword evidence="3" id="KW-1185">Reference proteome</keyword>
<feature type="transmembrane region" description="Helical" evidence="1">
    <location>
        <begin position="71"/>
        <end position="88"/>
    </location>
</feature>
<keyword evidence="1" id="KW-0812">Transmembrane</keyword>
<evidence type="ECO:0000256" key="1">
    <source>
        <dbReference type="SAM" id="Phobius"/>
    </source>
</evidence>
<sequence length="396" mass="46474">MEFGFQERKDVEPIYTPSNYIDFLNSEHGRPAYAALQKALDHVRPYALRATIAVVVALVLTFGGFFAFQKWWGAIAIIPAIYFVVVYFRENEAVSKAHKVFRRELLFFFFGEESTRRNERFDRPNEFVKSLDDVVGYSATVKTDLGKYGQVYAVDVERERYEESDGKSQRDIKTTKENGHAVRLPYQSLVRSKRASFFFNDRKTFLDGFSLSGRTRRSFDLTDTELNEWFDVSVGGLKDLFVENPDEQQFWTRIMSPYFEQVIKALVAKYGRMNISINDGYFYINVERRAPGFDSVDFGKMDKRYLSRVWLSNHEGNLQEGHVHPNKVIPYLYRLFLNRIMHAMTIYFLMDSQHVSNEEREEAKWVLDYVVSQFHAIDTQAMEDQFKMIREGVRNV</sequence>
<dbReference type="EMBL" id="JAUSQX010000001">
    <property type="protein sequence ID" value="MDP9806708.1"/>
    <property type="molecule type" value="Genomic_DNA"/>
</dbReference>
<gene>
    <name evidence="2" type="ORF">J2S70_001290</name>
</gene>
<name>A0ABT9NH25_9ACTO</name>